<evidence type="ECO:0000313" key="2">
    <source>
        <dbReference type="EMBL" id="KAK5574929.1"/>
    </source>
</evidence>
<dbReference type="Proteomes" id="UP001344447">
    <property type="component" value="Unassembled WGS sequence"/>
</dbReference>
<keyword evidence="1" id="KW-0472">Membrane</keyword>
<accession>A0AAN7TLE9</accession>
<keyword evidence="1" id="KW-1133">Transmembrane helix</keyword>
<feature type="transmembrane region" description="Helical" evidence="1">
    <location>
        <begin position="157"/>
        <end position="176"/>
    </location>
</feature>
<evidence type="ECO:0000256" key="1">
    <source>
        <dbReference type="SAM" id="Phobius"/>
    </source>
</evidence>
<keyword evidence="1" id="KW-0812">Transmembrane</keyword>
<reference evidence="2 3" key="1">
    <citation type="submission" date="2023-11" db="EMBL/GenBank/DDBJ databases">
        <title>Dfirmibasis_genome.</title>
        <authorList>
            <person name="Edelbroek B."/>
            <person name="Kjellin J."/>
            <person name="Jerlstrom-Hultqvist J."/>
            <person name="Soderbom F."/>
        </authorList>
    </citation>
    <scope>NUCLEOTIDE SEQUENCE [LARGE SCALE GENOMIC DNA]</scope>
    <source>
        <strain evidence="2 3">TNS-C-14</strain>
    </source>
</reference>
<feature type="transmembrane region" description="Helical" evidence="1">
    <location>
        <begin position="116"/>
        <end position="137"/>
    </location>
</feature>
<proteinExistence type="predicted"/>
<feature type="transmembrane region" description="Helical" evidence="1">
    <location>
        <begin position="246"/>
        <end position="270"/>
    </location>
</feature>
<feature type="transmembrane region" description="Helical" evidence="1">
    <location>
        <begin position="9"/>
        <end position="29"/>
    </location>
</feature>
<organism evidence="2 3">
    <name type="scientific">Dictyostelium firmibasis</name>
    <dbReference type="NCBI Taxonomy" id="79012"/>
    <lineage>
        <taxon>Eukaryota</taxon>
        <taxon>Amoebozoa</taxon>
        <taxon>Evosea</taxon>
        <taxon>Eumycetozoa</taxon>
        <taxon>Dictyostelia</taxon>
        <taxon>Dictyosteliales</taxon>
        <taxon>Dictyosteliaceae</taxon>
        <taxon>Dictyostelium</taxon>
    </lineage>
</organism>
<gene>
    <name evidence="2" type="ORF">RB653_010183</name>
</gene>
<keyword evidence="3" id="KW-1185">Reference proteome</keyword>
<name>A0AAN7TLE9_9MYCE</name>
<comment type="caution">
    <text evidence="2">The sequence shown here is derived from an EMBL/GenBank/DDBJ whole genome shotgun (WGS) entry which is preliminary data.</text>
</comment>
<dbReference type="AlphaFoldDB" id="A0AAN7TLE9"/>
<dbReference type="EMBL" id="JAVFKY010000006">
    <property type="protein sequence ID" value="KAK5574929.1"/>
    <property type="molecule type" value="Genomic_DNA"/>
</dbReference>
<protein>
    <submittedName>
        <fullName evidence="2">Uncharacterized protein</fullName>
    </submittedName>
</protein>
<sequence>MNKIYICTSVFKIFLSLIIIGILVTLINIDSNNEILIITTKTYTHPININGSEIRNRDYKETKYYISLKHIDVVIKNDNNKNNNNYQIIKINRYLYDNIDKNHFEINSHTSKIENLLYSFIVFMFLEFIIILLLFLLPIKSKMNKQPKIVFKIKISLYLILMVIFIPLFIVMMYLVTKDLKKIFLSIPILNPICLDSNSNEIGFCKEYYFGNNKIENNILKDYYSFNKINNLITSFESYEWENGPLYIKLVSILIQVILLYIIIVSLIVFEYGNKKIKRTNNPYIIRN</sequence>
<evidence type="ECO:0000313" key="3">
    <source>
        <dbReference type="Proteomes" id="UP001344447"/>
    </source>
</evidence>